<accession>A0A450TLW7</accession>
<dbReference type="InterPro" id="IPR036291">
    <property type="entry name" value="NAD(P)-bd_dom_sf"/>
</dbReference>
<dbReference type="Pfam" id="PF22725">
    <property type="entry name" value="GFO_IDH_MocA_C3"/>
    <property type="match status" value="1"/>
</dbReference>
<organism evidence="3">
    <name type="scientific">Candidatus Kentrum sp. FW</name>
    <dbReference type="NCBI Taxonomy" id="2126338"/>
    <lineage>
        <taxon>Bacteria</taxon>
        <taxon>Pseudomonadati</taxon>
        <taxon>Pseudomonadota</taxon>
        <taxon>Gammaproteobacteria</taxon>
        <taxon>Candidatus Kentrum</taxon>
    </lineage>
</organism>
<reference evidence="3" key="1">
    <citation type="submission" date="2019-02" db="EMBL/GenBank/DDBJ databases">
        <authorList>
            <person name="Gruber-Vodicka R. H."/>
            <person name="Seah K. B. B."/>
        </authorList>
    </citation>
    <scope>NUCLEOTIDE SEQUENCE</scope>
    <source>
        <strain evidence="3">BECK_BZ106</strain>
    </source>
</reference>
<feature type="domain" description="GFO/IDH/MocA-like oxidoreductase" evidence="2">
    <location>
        <begin position="141"/>
        <end position="270"/>
    </location>
</feature>
<dbReference type="AlphaFoldDB" id="A0A450TLW7"/>
<dbReference type="GO" id="GO:0000166">
    <property type="term" value="F:nucleotide binding"/>
    <property type="evidence" value="ECO:0007669"/>
    <property type="project" value="InterPro"/>
</dbReference>
<dbReference type="Gene3D" id="3.40.50.720">
    <property type="entry name" value="NAD(P)-binding Rossmann-like Domain"/>
    <property type="match status" value="1"/>
</dbReference>
<dbReference type="SUPFAM" id="SSF55347">
    <property type="entry name" value="Glyceraldehyde-3-phosphate dehydrogenase-like, C-terminal domain"/>
    <property type="match status" value="1"/>
</dbReference>
<evidence type="ECO:0000259" key="2">
    <source>
        <dbReference type="Pfam" id="PF22725"/>
    </source>
</evidence>
<gene>
    <name evidence="3" type="ORF">BECKFW1821B_GA0114236_11504</name>
</gene>
<evidence type="ECO:0000259" key="1">
    <source>
        <dbReference type="Pfam" id="PF01408"/>
    </source>
</evidence>
<sequence length="376" mass="42326">MPDVLRLGFIGGGMDSAVGDTHFIASRMDGRFGVEAGCFSNRAEINLQTGEKWHISTKRCYPDIVPFLEKEKDRLDAVVVLTPTPDHVEPVVTALELGYPVICEKALATSAADACRIAAVRQEQRGFLAVTYNYSGYPMLRELRHWIRQGRLGLLEQIHIEMPQEGFARLDRHGLPMIPQPWRLTDGNIPTLSLDLGVHLHHIIAFLSGEKPMELVALQSSRGRFRKITDNTICIARYSNDLECSLWFSKAALGYRNGLKVRVFGEQAAAEWRQTDPENLLYYDERGRQFIIDRSDADVEVACMARYNRFKVGHPAGFIEAFANLYWDIANAIEASRQNAAHSSEYVYGASHAVEGLIMLESMARSSHERGWVTVE</sequence>
<dbReference type="EMBL" id="CAADFD010000150">
    <property type="protein sequence ID" value="VFJ68720.1"/>
    <property type="molecule type" value="Genomic_DNA"/>
</dbReference>
<name>A0A450TLW7_9GAMM</name>
<proteinExistence type="predicted"/>
<dbReference type="SUPFAM" id="SSF51735">
    <property type="entry name" value="NAD(P)-binding Rossmann-fold domains"/>
    <property type="match status" value="1"/>
</dbReference>
<dbReference type="InterPro" id="IPR051317">
    <property type="entry name" value="Gfo/Idh/MocA_oxidoreduct"/>
</dbReference>
<dbReference type="InterPro" id="IPR000683">
    <property type="entry name" value="Gfo/Idh/MocA-like_OxRdtase_N"/>
</dbReference>
<dbReference type="InterPro" id="IPR055170">
    <property type="entry name" value="GFO_IDH_MocA-like_dom"/>
</dbReference>
<dbReference type="PANTHER" id="PTHR43708:SF3">
    <property type="entry name" value="OXIDOREDUCTASE"/>
    <property type="match status" value="1"/>
</dbReference>
<dbReference type="Gene3D" id="3.30.360.10">
    <property type="entry name" value="Dihydrodipicolinate Reductase, domain 2"/>
    <property type="match status" value="1"/>
</dbReference>
<protein>
    <submittedName>
        <fullName evidence="3">Predicted dehydrogenase</fullName>
    </submittedName>
</protein>
<feature type="domain" description="Gfo/Idh/MocA-like oxidoreductase N-terminal" evidence="1">
    <location>
        <begin position="6"/>
        <end position="131"/>
    </location>
</feature>
<dbReference type="Pfam" id="PF01408">
    <property type="entry name" value="GFO_IDH_MocA"/>
    <property type="match status" value="1"/>
</dbReference>
<evidence type="ECO:0000313" key="3">
    <source>
        <dbReference type="EMBL" id="VFJ68720.1"/>
    </source>
</evidence>
<dbReference type="PANTHER" id="PTHR43708">
    <property type="entry name" value="CONSERVED EXPRESSED OXIDOREDUCTASE (EUROFUNG)"/>
    <property type="match status" value="1"/>
</dbReference>